<reference evidence="1 2" key="1">
    <citation type="submission" date="2016-11" db="EMBL/GenBank/DDBJ databases">
        <title>Genome sequence of Sphingomonas jeddahensis G39.</title>
        <authorList>
            <person name="Poehlein A."/>
            <person name="Wuebbeler J.H."/>
            <person name="Steinbuechel A."/>
            <person name="Daniel R."/>
        </authorList>
    </citation>
    <scope>NUCLEOTIDE SEQUENCE [LARGE SCALE GENOMIC DNA]</scope>
    <source>
        <strain evidence="1 2">G39</strain>
    </source>
</reference>
<dbReference type="AlphaFoldDB" id="A0A1V2EV61"/>
<name>A0A1V2EV61_9SPHN</name>
<protein>
    <recommendedName>
        <fullName evidence="3">TadE-like protein</fullName>
    </recommendedName>
</protein>
<dbReference type="EMBL" id="MPSB01000006">
    <property type="protein sequence ID" value="ONF96069.1"/>
    <property type="molecule type" value="Genomic_DNA"/>
</dbReference>
<proteinExistence type="predicted"/>
<dbReference type="RefSeq" id="WP_158049662.1">
    <property type="nucleotide sequence ID" value="NZ_MPSB01000006.1"/>
</dbReference>
<accession>A0A1V2EV61</accession>
<dbReference type="OrthoDB" id="7570052at2"/>
<evidence type="ECO:0000313" key="2">
    <source>
        <dbReference type="Proteomes" id="UP000188729"/>
    </source>
</evidence>
<keyword evidence="2" id="KW-1185">Reference proteome</keyword>
<organism evidence="1 2">
    <name type="scientific">Sphingomonas jeddahensis</name>
    <dbReference type="NCBI Taxonomy" id="1915074"/>
    <lineage>
        <taxon>Bacteria</taxon>
        <taxon>Pseudomonadati</taxon>
        <taxon>Pseudomonadota</taxon>
        <taxon>Alphaproteobacteria</taxon>
        <taxon>Sphingomonadales</taxon>
        <taxon>Sphingomonadaceae</taxon>
        <taxon>Sphingomonas</taxon>
    </lineage>
</organism>
<sequence length="129" mass="14017">MELAFILPVLVLFILGMSDLAFAGASSYSLTRNANRAVELALSRGAVNGGYEYLRSEASAGSTSANVTVDYWLECNFVEQKDFTTDCPSGALPFRYVRVTVSDVYYPMFPAYLFGSTIDIGGSALVRVQ</sequence>
<dbReference type="Proteomes" id="UP000188729">
    <property type="component" value="Unassembled WGS sequence"/>
</dbReference>
<comment type="caution">
    <text evidence="1">The sequence shown here is derived from an EMBL/GenBank/DDBJ whole genome shotgun (WGS) entry which is preliminary data.</text>
</comment>
<dbReference type="STRING" id="1915074.SPHI_16830"/>
<evidence type="ECO:0008006" key="3">
    <source>
        <dbReference type="Google" id="ProtNLM"/>
    </source>
</evidence>
<gene>
    <name evidence="1" type="ORF">SPHI_16830</name>
</gene>
<evidence type="ECO:0000313" key="1">
    <source>
        <dbReference type="EMBL" id="ONF96069.1"/>
    </source>
</evidence>